<proteinExistence type="predicted"/>
<organism evidence="1 2">
    <name type="scientific">Methylomagnum ishizawai</name>
    <dbReference type="NCBI Taxonomy" id="1760988"/>
    <lineage>
        <taxon>Bacteria</taxon>
        <taxon>Pseudomonadati</taxon>
        <taxon>Pseudomonadota</taxon>
        <taxon>Gammaproteobacteria</taxon>
        <taxon>Methylococcales</taxon>
        <taxon>Methylococcaceae</taxon>
        <taxon>Methylomagnum</taxon>
    </lineage>
</organism>
<accession>A0A1Y6CZP3</accession>
<reference evidence="1 2" key="1">
    <citation type="submission" date="2016-12" db="EMBL/GenBank/DDBJ databases">
        <authorList>
            <person name="Song W.-J."/>
            <person name="Kurnit D.M."/>
        </authorList>
    </citation>
    <scope>NUCLEOTIDE SEQUENCE [LARGE SCALE GENOMIC DNA]</scope>
    <source>
        <strain evidence="1 2">175</strain>
    </source>
</reference>
<gene>
    <name evidence="1" type="ORF">SAMN02949497_3161</name>
</gene>
<dbReference type="Proteomes" id="UP000192923">
    <property type="component" value="Unassembled WGS sequence"/>
</dbReference>
<dbReference type="OrthoDB" id="5569949at2"/>
<keyword evidence="2" id="KW-1185">Reference proteome</keyword>
<evidence type="ECO:0000313" key="1">
    <source>
        <dbReference type="EMBL" id="SMF95786.1"/>
    </source>
</evidence>
<dbReference type="EMBL" id="FXAM01000001">
    <property type="protein sequence ID" value="SMF95786.1"/>
    <property type="molecule type" value="Genomic_DNA"/>
</dbReference>
<sequence length="74" mass="8064">MRIDEDGNMELSAEENQSLMDELDIPEEEYDDPPVEIESVGMEGGAATFTATNTKTGKTVTLVFDLMGEGDFEG</sequence>
<name>A0A1Y6CZP3_9GAMM</name>
<dbReference type="AlphaFoldDB" id="A0A1Y6CZP3"/>
<evidence type="ECO:0000313" key="2">
    <source>
        <dbReference type="Proteomes" id="UP000192923"/>
    </source>
</evidence>
<protein>
    <submittedName>
        <fullName evidence="1">Uncharacterized protein</fullName>
    </submittedName>
</protein>
<dbReference type="RefSeq" id="WP_085214302.1">
    <property type="nucleotide sequence ID" value="NZ_FXAM01000001.1"/>
</dbReference>